<organism evidence="11 12">
    <name type="scientific">Symmachiella dynata</name>
    <dbReference type="NCBI Taxonomy" id="2527995"/>
    <lineage>
        <taxon>Bacteria</taxon>
        <taxon>Pseudomonadati</taxon>
        <taxon>Planctomycetota</taxon>
        <taxon>Planctomycetia</taxon>
        <taxon>Planctomycetales</taxon>
        <taxon>Planctomycetaceae</taxon>
        <taxon>Symmachiella</taxon>
    </lineage>
</organism>
<dbReference type="PANTHER" id="PTHR44129">
    <property type="entry name" value="WD REPEAT-CONTAINING PROTEIN POP1"/>
    <property type="match status" value="1"/>
</dbReference>
<keyword evidence="2" id="KW-0677">Repeat</keyword>
<dbReference type="InterPro" id="IPR050349">
    <property type="entry name" value="WD_LIS1/nudF_dynein_reg"/>
</dbReference>
<evidence type="ECO:0000256" key="2">
    <source>
        <dbReference type="ARBA" id="ARBA00022737"/>
    </source>
</evidence>
<dbReference type="InterPro" id="IPR015943">
    <property type="entry name" value="WD40/YVTN_repeat-like_dom_sf"/>
</dbReference>
<dbReference type="CDD" id="cd14014">
    <property type="entry name" value="STKc_PknB_like"/>
    <property type="match status" value="1"/>
</dbReference>
<dbReference type="InterPro" id="IPR001680">
    <property type="entry name" value="WD40_rpt"/>
</dbReference>
<dbReference type="GO" id="GO:0004674">
    <property type="term" value="F:protein serine/threonine kinase activity"/>
    <property type="evidence" value="ECO:0007669"/>
    <property type="project" value="UniProtKB-EC"/>
</dbReference>
<dbReference type="SMART" id="SM00220">
    <property type="entry name" value="S_TKc"/>
    <property type="match status" value="1"/>
</dbReference>
<feature type="domain" description="Protein kinase" evidence="10">
    <location>
        <begin position="97"/>
        <end position="425"/>
    </location>
</feature>
<evidence type="ECO:0000256" key="1">
    <source>
        <dbReference type="ARBA" id="ARBA00022574"/>
    </source>
</evidence>
<feature type="binding site" evidence="6">
    <location>
        <position position="126"/>
    </location>
    <ligand>
        <name>ATP</name>
        <dbReference type="ChEBI" id="CHEBI:30616"/>
    </ligand>
</feature>
<dbReference type="InterPro" id="IPR011047">
    <property type="entry name" value="Quinoprotein_ADH-like_sf"/>
</dbReference>
<dbReference type="InterPro" id="IPR000719">
    <property type="entry name" value="Prot_kinase_dom"/>
</dbReference>
<dbReference type="SUPFAM" id="SSF50998">
    <property type="entry name" value="Quinoprotein alcohol dehydrogenase-like"/>
    <property type="match status" value="2"/>
</dbReference>
<evidence type="ECO:0000256" key="8">
    <source>
        <dbReference type="SAM" id="MobiDB-lite"/>
    </source>
</evidence>
<keyword evidence="1 5" id="KW-0853">WD repeat</keyword>
<evidence type="ECO:0000313" key="11">
    <source>
        <dbReference type="EMBL" id="QDU44295.1"/>
    </source>
</evidence>
<dbReference type="InterPro" id="IPR017441">
    <property type="entry name" value="Protein_kinase_ATP_BS"/>
</dbReference>
<feature type="coiled-coil region" evidence="7">
    <location>
        <begin position="476"/>
        <end position="507"/>
    </location>
</feature>
<keyword evidence="3 6" id="KW-0547">Nucleotide-binding</keyword>
<evidence type="ECO:0000259" key="10">
    <source>
        <dbReference type="PROSITE" id="PS50011"/>
    </source>
</evidence>
<keyword evidence="7" id="KW-0175">Coiled coil</keyword>
<dbReference type="PROSITE" id="PS00108">
    <property type="entry name" value="PROTEIN_KINASE_ST"/>
    <property type="match status" value="1"/>
</dbReference>
<dbReference type="Pfam" id="PF00400">
    <property type="entry name" value="WD40"/>
    <property type="match status" value="9"/>
</dbReference>
<dbReference type="EC" id="2.7.11.1" evidence="11"/>
<proteinExistence type="predicted"/>
<feature type="repeat" description="WD" evidence="5">
    <location>
        <begin position="605"/>
        <end position="637"/>
    </location>
</feature>
<keyword evidence="12" id="KW-1185">Reference proteome</keyword>
<dbReference type="GO" id="GO:0005524">
    <property type="term" value="F:ATP binding"/>
    <property type="evidence" value="ECO:0007669"/>
    <property type="project" value="UniProtKB-UniRule"/>
</dbReference>
<dbReference type="PROSITE" id="PS50082">
    <property type="entry name" value="WD_REPEATS_2"/>
    <property type="match status" value="8"/>
</dbReference>
<dbReference type="Gene3D" id="3.30.200.20">
    <property type="entry name" value="Phosphorylase Kinase, domain 1"/>
    <property type="match status" value="1"/>
</dbReference>
<keyword evidence="11" id="KW-0808">Transferase</keyword>
<feature type="repeat" description="WD" evidence="5">
    <location>
        <begin position="823"/>
        <end position="854"/>
    </location>
</feature>
<dbReference type="Pfam" id="PF07676">
    <property type="entry name" value="PD40"/>
    <property type="match status" value="1"/>
</dbReference>
<dbReference type="PROSITE" id="PS50294">
    <property type="entry name" value="WD_REPEATS_REGION"/>
    <property type="match status" value="7"/>
</dbReference>
<keyword evidence="11" id="KW-0418">Kinase</keyword>
<dbReference type="EMBL" id="CP036276">
    <property type="protein sequence ID" value="QDU44295.1"/>
    <property type="molecule type" value="Genomic_DNA"/>
</dbReference>
<dbReference type="SUPFAM" id="SSF56112">
    <property type="entry name" value="Protein kinase-like (PK-like)"/>
    <property type="match status" value="1"/>
</dbReference>
<dbReference type="PRINTS" id="PR00320">
    <property type="entry name" value="GPROTEINBRPT"/>
</dbReference>
<feature type="repeat" description="WD" evidence="5">
    <location>
        <begin position="563"/>
        <end position="604"/>
    </location>
</feature>
<keyword evidence="4 6" id="KW-0067">ATP-binding</keyword>
<dbReference type="Gene3D" id="2.130.10.10">
    <property type="entry name" value="YVTN repeat-like/Quinoprotein amine dehydrogenase"/>
    <property type="match status" value="3"/>
</dbReference>
<dbReference type="InterPro" id="IPR020472">
    <property type="entry name" value="WD40_PAC1"/>
</dbReference>
<dbReference type="PROSITE" id="PS50011">
    <property type="entry name" value="PROTEIN_KINASE_DOM"/>
    <property type="match status" value="1"/>
</dbReference>
<feature type="repeat" description="WD" evidence="5">
    <location>
        <begin position="647"/>
        <end position="688"/>
    </location>
</feature>
<reference evidence="11 12" key="1">
    <citation type="submission" date="2019-02" db="EMBL/GenBank/DDBJ databases">
        <title>Deep-cultivation of Planctomycetes and their phenomic and genomic characterization uncovers novel biology.</title>
        <authorList>
            <person name="Wiegand S."/>
            <person name="Jogler M."/>
            <person name="Boedeker C."/>
            <person name="Pinto D."/>
            <person name="Vollmers J."/>
            <person name="Rivas-Marin E."/>
            <person name="Kohn T."/>
            <person name="Peeters S.H."/>
            <person name="Heuer A."/>
            <person name="Rast P."/>
            <person name="Oberbeckmann S."/>
            <person name="Bunk B."/>
            <person name="Jeske O."/>
            <person name="Meyerdierks A."/>
            <person name="Storesund J.E."/>
            <person name="Kallscheuer N."/>
            <person name="Luecker S."/>
            <person name="Lage O.M."/>
            <person name="Pohl T."/>
            <person name="Merkel B.J."/>
            <person name="Hornburger P."/>
            <person name="Mueller R.-W."/>
            <person name="Bruemmer F."/>
            <person name="Labrenz M."/>
            <person name="Spormann A.M."/>
            <person name="Op den Camp H."/>
            <person name="Overmann J."/>
            <person name="Amann R."/>
            <person name="Jetten M.S.M."/>
            <person name="Mascher T."/>
            <person name="Medema M.H."/>
            <person name="Devos D.P."/>
            <person name="Kaster A.-K."/>
            <person name="Ovreas L."/>
            <person name="Rohde M."/>
            <person name="Galperin M.Y."/>
            <person name="Jogler C."/>
        </authorList>
    </citation>
    <scope>NUCLEOTIDE SEQUENCE [LARGE SCALE GENOMIC DNA]</scope>
    <source>
        <strain evidence="11 12">Mal52</strain>
    </source>
</reference>
<dbReference type="KEGG" id="sdyn:Mal52_27740"/>
<feature type="repeat" description="WD" evidence="5">
    <location>
        <begin position="1074"/>
        <end position="1115"/>
    </location>
</feature>
<evidence type="ECO:0000256" key="4">
    <source>
        <dbReference type="ARBA" id="ARBA00022840"/>
    </source>
</evidence>
<dbReference type="Proteomes" id="UP000319383">
    <property type="component" value="Chromosome"/>
</dbReference>
<evidence type="ECO:0000256" key="5">
    <source>
        <dbReference type="PROSITE-ProRule" id="PRU00221"/>
    </source>
</evidence>
<dbReference type="SMART" id="SM00320">
    <property type="entry name" value="WD40"/>
    <property type="match status" value="11"/>
</dbReference>
<feature type="region of interest" description="Disordered" evidence="8">
    <location>
        <begin position="1156"/>
        <end position="1183"/>
    </location>
</feature>
<keyword evidence="9" id="KW-0472">Membrane</keyword>
<dbReference type="CDD" id="cd00200">
    <property type="entry name" value="WD40"/>
    <property type="match status" value="2"/>
</dbReference>
<evidence type="ECO:0000256" key="7">
    <source>
        <dbReference type="SAM" id="Coils"/>
    </source>
</evidence>
<dbReference type="PROSITE" id="PS00678">
    <property type="entry name" value="WD_REPEATS_1"/>
    <property type="match status" value="1"/>
</dbReference>
<dbReference type="InterPro" id="IPR011009">
    <property type="entry name" value="Kinase-like_dom_sf"/>
</dbReference>
<evidence type="ECO:0000256" key="3">
    <source>
        <dbReference type="ARBA" id="ARBA00022741"/>
    </source>
</evidence>
<evidence type="ECO:0000256" key="9">
    <source>
        <dbReference type="SAM" id="Phobius"/>
    </source>
</evidence>
<dbReference type="Gene3D" id="1.10.510.10">
    <property type="entry name" value="Transferase(Phosphotransferase) domain 1"/>
    <property type="match status" value="1"/>
</dbReference>
<sequence length="1494" mass="164333">MLDQSQSSHQEDECPSNADIKALLIGDLSGDEFDRLEAHVGQCAACQERLDSIGDVPDPMFAAIRKLVSPSATILELDVCANVPNELDSEQLTLGDFRIVRELGRGGMGVVYEAEQLSLGRRVALKTMTFAGTLDPRQLVRFENEAHAAAFLNHPNIIPVYSVGSDRGVHYFAMRLVDGFDLRTVVRKVFSGGLEIDPHATTKRASMDTLDNENSVDFISQIPEKSADNESEATNTSGLPNPKVLADFSAGDVATEQDYLRWVAKIIIQAAEALNAAHEQGVLHRDVKPSNLMLEKTGRLWVTDFGLARLETGADMTATGDVLGTLRYSSPEQALGKRGLVDHRSDIYSLGATLYELLTGVPLFRDTDHEALKTNIAHDEPLAPRKINRSIPVDLETIVLKAISKDAAMRYETAQQLADDLRRFLEGMTIEASRPSVWNRTVKWVKRNKPWAAAICTVIVAMVTLMAGLVVHGRSLSDFNQELESTNAELKHALTEVENRQEQAAQLGYAADLRLAEKAWREHDPTHVYSLLNRHLPVEGKLDRRGPEWYYLQQQASGQEMTVAQYETPAYTLAFSADGHWMAASGEDSVVRIYDTTTMTESASFPTEQGEVNGVTFSPDGATLGSTGDNGTVRLWDRQRLHLDREIIAHPDEVYTVLFTPDGQRLISSGNEPVIRVWDATTGAALGTLEGHTGNAGAIAISHSGQQLASAGRDGTVRLWDLDAMKEIRIVRHVERATLSCVAFSNDDRWLASGGSDHRVSLNEIESGRLLCVGEHHDSVQSVTFSPENRRLASSDRGGSVRIWTLPGQPPENVTELKADKTFSAHDGRAYCLQFSPDGRHLASAGTDGAVKWWAPAPSSLWQTVSGKGAYSRCIEFTDDGKFLITCIGEGIYLCDLETLQTTDSWADETQRFYWISASSTNRLCAVEDSHTDVRLYDLGTRHMIAHKDLETDAGVNAGLYSPDGSILAFQRSRNGTVALFDANSLDEMTLDETIDWHQLVFSPDSKWLVVNSNNDIKFWDIEAGKYGRSIVQAHAEGIGCLAFSFDGRYLATAGQDRSVRLWDPRSGELQLDLTAHRDGVEALAFSPDGKTLLSGDASGTIIAWQVSTGQKLVEFETLPAGCGSLAFCPRGDSIVCRLVDDRIFVLKLHPSLPAQGFRPPEHLDPNDSIPENILPSPAAPPDSVDGKQVVLQKSLSLPHPSRPHETFKFRLLGNGNLELAIRSRDTYGGWTPWHFINQDPTPYAGEIGPIIHFDVCGHRFSDTGMRLELCAVTRDGKVWKTRLSYPDSPWEPFRELAEETGHIGPVVRVACHDIDWDNELEVNVTTRAGKQYHARSDPHGWTSFRLLSDNPLPMSFTREFATDHFRLLSTTVHVAQSGEVTGSTLLAAAAKDAETTPGFIGNVRLAAIDAGGAVLFLSPEHTQPLADAIDGPIMQRIRFTWKDQIPADALQAARGFVLVQYIDPLDDDGVRRRIAEIVAEGVGIEWIPLGESD</sequence>
<feature type="repeat" description="WD" evidence="5">
    <location>
        <begin position="689"/>
        <end position="730"/>
    </location>
</feature>
<evidence type="ECO:0000313" key="12">
    <source>
        <dbReference type="Proteomes" id="UP000319383"/>
    </source>
</evidence>
<dbReference type="InterPro" id="IPR019775">
    <property type="entry name" value="WD40_repeat_CS"/>
</dbReference>
<feature type="repeat" description="WD" evidence="5">
    <location>
        <begin position="773"/>
        <end position="806"/>
    </location>
</feature>
<dbReference type="Pfam" id="PF00069">
    <property type="entry name" value="Pkinase"/>
    <property type="match status" value="2"/>
</dbReference>
<dbReference type="InterPro" id="IPR011659">
    <property type="entry name" value="WD40"/>
</dbReference>
<accession>A0A517ZP88</accession>
<dbReference type="InterPro" id="IPR008271">
    <property type="entry name" value="Ser/Thr_kinase_AS"/>
</dbReference>
<dbReference type="RefSeq" id="WP_145376677.1">
    <property type="nucleotide sequence ID" value="NZ_CP036276.1"/>
</dbReference>
<feature type="transmembrane region" description="Helical" evidence="9">
    <location>
        <begin position="450"/>
        <end position="471"/>
    </location>
</feature>
<evidence type="ECO:0000256" key="6">
    <source>
        <dbReference type="PROSITE-ProRule" id="PRU10141"/>
    </source>
</evidence>
<name>A0A517ZP88_9PLAN</name>
<keyword evidence="9" id="KW-1133">Transmembrane helix</keyword>
<dbReference type="PROSITE" id="PS00107">
    <property type="entry name" value="PROTEIN_KINASE_ATP"/>
    <property type="match status" value="1"/>
</dbReference>
<keyword evidence="9" id="KW-0812">Transmembrane</keyword>
<gene>
    <name evidence="11" type="primary">stkP_3</name>
    <name evidence="11" type="ORF">Mal52_27740</name>
</gene>
<protein>
    <submittedName>
        <fullName evidence="11">Serine/threonine-protein kinase StkP</fullName>
        <ecNumber evidence="11">2.7.11.1</ecNumber>
    </submittedName>
</protein>
<feature type="repeat" description="WD" evidence="5">
    <location>
        <begin position="1032"/>
        <end position="1073"/>
    </location>
</feature>